<evidence type="ECO:0000313" key="3">
    <source>
        <dbReference type="EMBL" id="GAC60663.1"/>
    </source>
</evidence>
<dbReference type="Proteomes" id="UP000035083">
    <property type="component" value="Unassembled WGS sequence"/>
</dbReference>
<dbReference type="PANTHER" id="PTHR38434:SF1">
    <property type="entry name" value="BLL2549 PROTEIN"/>
    <property type="match status" value="1"/>
</dbReference>
<feature type="transmembrane region" description="Helical" evidence="2">
    <location>
        <begin position="613"/>
        <end position="635"/>
    </location>
</feature>
<accession>L7LKU7</accession>
<feature type="compositionally biased region" description="Pro residues" evidence="1">
    <location>
        <begin position="72"/>
        <end position="88"/>
    </location>
</feature>
<feature type="compositionally biased region" description="Pro residues" evidence="1">
    <location>
        <begin position="120"/>
        <end position="146"/>
    </location>
</feature>
<keyword evidence="4" id="KW-1185">Reference proteome</keyword>
<feature type="transmembrane region" description="Helical" evidence="2">
    <location>
        <begin position="548"/>
        <end position="571"/>
    </location>
</feature>
<gene>
    <name evidence="3" type="ORF">GSI01S_11_00040</name>
</gene>
<feature type="transmembrane region" description="Helical" evidence="2">
    <location>
        <begin position="399"/>
        <end position="421"/>
    </location>
</feature>
<feature type="transmembrane region" description="Helical" evidence="2">
    <location>
        <begin position="375"/>
        <end position="393"/>
    </location>
</feature>
<feature type="transmembrane region" description="Helical" evidence="2">
    <location>
        <begin position="641"/>
        <end position="659"/>
    </location>
</feature>
<protein>
    <recommendedName>
        <fullName evidence="5">DUF2339 domain-containing protein</fullName>
    </recommendedName>
</protein>
<organism evidence="3 4">
    <name type="scientific">Gordonia sihwensis NBRC 108236</name>
    <dbReference type="NCBI Taxonomy" id="1223544"/>
    <lineage>
        <taxon>Bacteria</taxon>
        <taxon>Bacillati</taxon>
        <taxon>Actinomycetota</taxon>
        <taxon>Actinomycetes</taxon>
        <taxon>Mycobacteriales</taxon>
        <taxon>Gordoniaceae</taxon>
        <taxon>Gordonia</taxon>
    </lineage>
</organism>
<evidence type="ECO:0000313" key="4">
    <source>
        <dbReference type="Proteomes" id="UP000035083"/>
    </source>
</evidence>
<reference evidence="3 4" key="1">
    <citation type="submission" date="2012-12" db="EMBL/GenBank/DDBJ databases">
        <title>Whole genome shotgun sequence of Gordonia sihwensis NBRC 108236.</title>
        <authorList>
            <person name="Yoshida I."/>
            <person name="Hosoyama A."/>
            <person name="Tsuchikane K."/>
            <person name="Ando Y."/>
            <person name="Baba S."/>
            <person name="Ohji S."/>
            <person name="Hamada M."/>
            <person name="Tamura T."/>
            <person name="Yamazoe A."/>
            <person name="Yamazaki S."/>
            <person name="Fujita N."/>
        </authorList>
    </citation>
    <scope>NUCLEOTIDE SEQUENCE [LARGE SCALE GENOMIC DNA]</scope>
    <source>
        <strain evidence="3 4">NBRC 108236</strain>
    </source>
</reference>
<feature type="transmembrane region" description="Helical" evidence="2">
    <location>
        <begin position="225"/>
        <end position="247"/>
    </location>
</feature>
<feature type="transmembrane region" description="Helical" evidence="2">
    <location>
        <begin position="517"/>
        <end position="536"/>
    </location>
</feature>
<proteinExistence type="predicted"/>
<feature type="transmembrane region" description="Helical" evidence="2">
    <location>
        <begin position="456"/>
        <end position="473"/>
    </location>
</feature>
<feature type="transmembrane region" description="Helical" evidence="2">
    <location>
        <begin position="348"/>
        <end position="368"/>
    </location>
</feature>
<feature type="region of interest" description="Disordered" evidence="1">
    <location>
        <begin position="1"/>
        <end position="20"/>
    </location>
</feature>
<evidence type="ECO:0000256" key="2">
    <source>
        <dbReference type="SAM" id="Phobius"/>
    </source>
</evidence>
<evidence type="ECO:0000256" key="1">
    <source>
        <dbReference type="SAM" id="MobiDB-lite"/>
    </source>
</evidence>
<keyword evidence="2" id="KW-1133">Transmembrane helix</keyword>
<dbReference type="PANTHER" id="PTHR38434">
    <property type="entry name" value="BLL2549 PROTEIN"/>
    <property type="match status" value="1"/>
</dbReference>
<feature type="transmembrane region" description="Helical" evidence="2">
    <location>
        <begin position="277"/>
        <end position="294"/>
    </location>
</feature>
<dbReference type="AlphaFoldDB" id="L7LKU7"/>
<feature type="transmembrane region" description="Helical" evidence="2">
    <location>
        <begin position="324"/>
        <end position="342"/>
    </location>
</feature>
<feature type="transmembrane region" description="Helical" evidence="2">
    <location>
        <begin position="583"/>
        <end position="601"/>
    </location>
</feature>
<name>L7LKU7_9ACTN</name>
<dbReference type="EMBL" id="BANU01000011">
    <property type="protein sequence ID" value="GAC60663.1"/>
    <property type="molecule type" value="Genomic_DNA"/>
</dbReference>
<feature type="transmembrane region" description="Helical" evidence="2">
    <location>
        <begin position="162"/>
        <end position="184"/>
    </location>
</feature>
<feature type="transmembrane region" description="Helical" evidence="2">
    <location>
        <begin position="253"/>
        <end position="270"/>
    </location>
</feature>
<sequence length="669" mass="67911">MSARRRTATLEGMTNNNDPAVAAARLGDELKSIAGRMSAVSADFEAFTASLARESETPQDADAPPVAATGPQPAPQPEPEPQPQPEPQPHLQYATVPPTVGTPFTRQPFGPQSYGVPSYAPQPYPPPPYGPPSYAPRPFPAPPATPAPSLGKRLSDAAERGLVGRVLAAVGVAITLIGIVLLLVLAAQAGLLRPELRVAGGAVFAAALVGVGSRVGRRPEKRPGAVALVATGVAAALLDVLAATAIYGWLPESAALVAGALIGGGGLWSAHRWDSQALALMVSVPLLVFAPVVAGGVDELLVCFMLTYAAATLWLQAGRDWTPLFVVNTVATTLPMTVFVVIGDGPAWFLAVTALTGLALALCSAIMLAPASSRAVVLGLTSVAAAIPLPMIAGQWTAGAGSSTAVIGLGAVLFVVAAVATRGPASVPFVCRVVWLAAGAVLISMALGVALDASTISLGFLAGAVIMGLAARWADDLRGAVRIAATVFAGLGLSSLLETGGAQQLLYPGGLSDSVHATLLVGSLLGLAATMVLAREWGTAAPSRAQQIWLIGGLIGLWLTTELCVGVAGVATGGSTTGFRAGHLAATLVWFGSAAAALMWARRLQGASRTLTLATGLSVIAAAVAKLFLFDLAALDGMFRVIAFIVAGLVLLSLGVAYAQRFTSEEPAH</sequence>
<dbReference type="Pfam" id="PF10101">
    <property type="entry name" value="DUF2339"/>
    <property type="match status" value="2"/>
</dbReference>
<comment type="caution">
    <text evidence="3">The sequence shown here is derived from an EMBL/GenBank/DDBJ whole genome shotgun (WGS) entry which is preliminary data.</text>
</comment>
<feature type="transmembrane region" description="Helical" evidence="2">
    <location>
        <begin position="300"/>
        <end position="317"/>
    </location>
</feature>
<feature type="transmembrane region" description="Helical" evidence="2">
    <location>
        <begin position="433"/>
        <end position="450"/>
    </location>
</feature>
<feature type="transmembrane region" description="Helical" evidence="2">
    <location>
        <begin position="196"/>
        <end position="213"/>
    </location>
</feature>
<keyword evidence="2" id="KW-0812">Transmembrane</keyword>
<evidence type="ECO:0008006" key="5">
    <source>
        <dbReference type="Google" id="ProtNLM"/>
    </source>
</evidence>
<feature type="region of interest" description="Disordered" evidence="1">
    <location>
        <begin position="50"/>
        <end position="152"/>
    </location>
</feature>
<feature type="transmembrane region" description="Helical" evidence="2">
    <location>
        <begin position="480"/>
        <end position="497"/>
    </location>
</feature>
<dbReference type="InterPro" id="IPR019286">
    <property type="entry name" value="DUF2339_TM"/>
</dbReference>
<keyword evidence="2" id="KW-0472">Membrane</keyword>
<dbReference type="eggNOG" id="COG5373">
    <property type="taxonomic scope" value="Bacteria"/>
</dbReference>